<sequence length="218" mass="23348">MQTEHSAAADAVIDSALAALAEGEKKWSRQSLTGRRALLDRVRALTGQHAQDWVDAAVGIKALDPSSPLVGEEWMSGPYVFAASLAAVSCTLESLEQGTSPLAKAKFRIRQGQGDRAGAALEPVRRTSTQRIPRRGVVAAPHHRGFCEGVCGTCPARPHTHRRDSSGARGGHISSIAPLDTIYELIAHNRVVALKLNPVTDPLLPVFERIFAPLIELG</sequence>
<protein>
    <recommendedName>
        <fullName evidence="3">Aldehyde dehydrogenase family protein</fullName>
    </recommendedName>
</protein>
<dbReference type="Proteomes" id="UP001317870">
    <property type="component" value="Chromosome"/>
</dbReference>
<keyword evidence="2" id="KW-1185">Reference proteome</keyword>
<organism evidence="1 2">
    <name type="scientific">Nocardia sputorum</name>
    <dbReference type="NCBI Taxonomy" id="2984338"/>
    <lineage>
        <taxon>Bacteria</taxon>
        <taxon>Bacillati</taxon>
        <taxon>Actinomycetota</taxon>
        <taxon>Actinomycetes</taxon>
        <taxon>Mycobacteriales</taxon>
        <taxon>Nocardiaceae</taxon>
        <taxon>Nocardia</taxon>
    </lineage>
</organism>
<evidence type="ECO:0000313" key="2">
    <source>
        <dbReference type="Proteomes" id="UP001317870"/>
    </source>
</evidence>
<reference evidence="1 2" key="1">
    <citation type="submission" date="2022-11" db="EMBL/GenBank/DDBJ databases">
        <title>Genome Sequencing of Nocardia sp. ON39_IFM12276 and assembly.</title>
        <authorList>
            <person name="Shimojima M."/>
            <person name="Toyokawa M."/>
            <person name="Uesaka K."/>
        </authorList>
    </citation>
    <scope>NUCLEOTIDE SEQUENCE [LARGE SCALE GENOMIC DNA]</scope>
    <source>
        <strain evidence="1 2">IFM 12276</strain>
    </source>
</reference>
<accession>A0ABN6U4G4</accession>
<gene>
    <name evidence="1" type="ORF">IFM12276_31400</name>
</gene>
<proteinExistence type="predicted"/>
<dbReference type="EMBL" id="AP026978">
    <property type="protein sequence ID" value="BDU00112.1"/>
    <property type="molecule type" value="Genomic_DNA"/>
</dbReference>
<evidence type="ECO:0008006" key="3">
    <source>
        <dbReference type="Google" id="ProtNLM"/>
    </source>
</evidence>
<evidence type="ECO:0000313" key="1">
    <source>
        <dbReference type="EMBL" id="BDU00112.1"/>
    </source>
</evidence>
<name>A0ABN6U4G4_9NOCA</name>